<evidence type="ECO:0000256" key="12">
    <source>
        <dbReference type="PROSITE-ProRule" id="PRU00089"/>
    </source>
</evidence>
<evidence type="ECO:0000256" key="7">
    <source>
        <dbReference type="ARBA" id="ARBA00023015"/>
    </source>
</evidence>
<dbReference type="Gene3D" id="1.10.10.10">
    <property type="entry name" value="Winged helix-like DNA-binding domain superfamily/Winged helix DNA-binding domain"/>
    <property type="match status" value="1"/>
</dbReference>
<keyword evidence="9" id="KW-0804">Transcription</keyword>
<feature type="region of interest" description="Disordered" evidence="13">
    <location>
        <begin position="508"/>
        <end position="528"/>
    </location>
</feature>
<dbReference type="InterPro" id="IPR032067">
    <property type="entry name" value="FOXO-TAD"/>
</dbReference>
<keyword evidence="6" id="KW-0341">Growth regulation</keyword>
<sequence>MDATDIDLDLDPNFEPQTRARSNTWPLRPSRDLDPQSSPVPSEEAPNGVDQQGSVKDPLGLTAKKSGSRRNAWGNLSYADLITKAIQNSPEKRLTLSQIYDWMVQNVPYFKDKGDSTSSAGWKNSIRHNLSLHSRFMRIQNEGTGKSSWWVLNPDAKPGRTPRRRAGSMETKSYEKKRGRVRKKVEALRAMENGTLSPGGSEDYLDMSFGDFRPRASSNASSCGRLSPIHAVAEPDLHDNQVPPMSPIPWGAEVSNSPTLYPADGYSDLVDSLVDGMKLSTQDNSIKMEVVSGMRDPYLSGASREFNNQPSTFMSVERQGLDNQYSHLPAPPPYPKQQQQAQPQLNSLEFPRQNFSPGLRLQCRPSPANNASGTFSQSDMYNDSVQDFNEGVLIKQEPDGLSPVGMGPGNTLSINTQQQQQQLSSPDRSQQGSPSSGVFAHLSPQPTMVNGQPALSPLTCQVSPQPPNRLMSPQQQQPITTASLQQQQALLQATQASILREALTRGPPAYRSHTASTPSPTFSPVANMSPLAAPSSNVNSGMLGLSPHHQLRSISENYAEGPQHMVNGSSPGGDGGGMMANNNNNNNNNNGVPLDIDIDLIAGLDYDMDQVIKQELSLEGNLDFNFDSAPTSVGQNVVH</sequence>
<evidence type="ECO:0000313" key="15">
    <source>
        <dbReference type="Proteomes" id="UP000694888"/>
    </source>
</evidence>
<evidence type="ECO:0000256" key="1">
    <source>
        <dbReference type="ARBA" id="ARBA00004123"/>
    </source>
</evidence>
<dbReference type="PROSITE" id="PS00658">
    <property type="entry name" value="FORK_HEAD_2"/>
    <property type="match status" value="1"/>
</dbReference>
<evidence type="ECO:0000256" key="5">
    <source>
        <dbReference type="ARBA" id="ARBA00022553"/>
    </source>
</evidence>
<name>A0ABM0K9Y4_APLCA</name>
<keyword evidence="3" id="KW-0217">Developmental protein</keyword>
<feature type="compositionally biased region" description="Acidic residues" evidence="13">
    <location>
        <begin position="1"/>
        <end position="12"/>
    </location>
</feature>
<keyword evidence="8 12" id="KW-0238">DNA-binding</keyword>
<dbReference type="RefSeq" id="XP_005112460.1">
    <property type="nucleotide sequence ID" value="XM_005112403.3"/>
</dbReference>
<reference evidence="16" key="1">
    <citation type="submission" date="2025-08" db="UniProtKB">
        <authorList>
            <consortium name="RefSeq"/>
        </authorList>
    </citation>
    <scope>IDENTIFICATION</scope>
</reference>
<keyword evidence="5" id="KW-0597">Phosphoprotein</keyword>
<dbReference type="PRINTS" id="PR00053">
    <property type="entry name" value="FORKHEAD"/>
</dbReference>
<dbReference type="PROSITE" id="PS50039">
    <property type="entry name" value="FORK_HEAD_3"/>
    <property type="match status" value="1"/>
</dbReference>
<evidence type="ECO:0000256" key="10">
    <source>
        <dbReference type="ARBA" id="ARBA00023242"/>
    </source>
</evidence>
<evidence type="ECO:0000256" key="11">
    <source>
        <dbReference type="ARBA" id="ARBA00039893"/>
    </source>
</evidence>
<evidence type="ECO:0000256" key="4">
    <source>
        <dbReference type="ARBA" id="ARBA00022490"/>
    </source>
</evidence>
<keyword evidence="10 12" id="KW-0539">Nucleus</keyword>
<feature type="domain" description="Fork-head" evidence="14">
    <location>
        <begin position="73"/>
        <end position="166"/>
    </location>
</feature>
<dbReference type="GeneID" id="101847009"/>
<dbReference type="InterPro" id="IPR001766">
    <property type="entry name" value="Fork_head_dom"/>
</dbReference>
<feature type="region of interest" description="Disordered" evidence="13">
    <location>
        <begin position="561"/>
        <end position="586"/>
    </location>
</feature>
<evidence type="ECO:0000259" key="14">
    <source>
        <dbReference type="PROSITE" id="PS50039"/>
    </source>
</evidence>
<evidence type="ECO:0000313" key="16">
    <source>
        <dbReference type="RefSeq" id="XP_005112460.1"/>
    </source>
</evidence>
<evidence type="ECO:0000256" key="6">
    <source>
        <dbReference type="ARBA" id="ARBA00022604"/>
    </source>
</evidence>
<feature type="region of interest" description="Disordered" evidence="13">
    <location>
        <begin position="397"/>
        <end position="457"/>
    </location>
</feature>
<evidence type="ECO:0000256" key="13">
    <source>
        <dbReference type="SAM" id="MobiDB-lite"/>
    </source>
</evidence>
<keyword evidence="4" id="KW-0963">Cytoplasm</keyword>
<dbReference type="InterPro" id="IPR036388">
    <property type="entry name" value="WH-like_DNA-bd_sf"/>
</dbReference>
<feature type="region of interest" description="Disordered" evidence="13">
    <location>
        <begin position="150"/>
        <end position="182"/>
    </location>
</feature>
<feature type="DNA-binding region" description="Fork-head" evidence="12">
    <location>
        <begin position="73"/>
        <end position="166"/>
    </location>
</feature>
<organism evidence="15 16">
    <name type="scientific">Aplysia californica</name>
    <name type="common">California sea hare</name>
    <dbReference type="NCBI Taxonomy" id="6500"/>
    <lineage>
        <taxon>Eukaryota</taxon>
        <taxon>Metazoa</taxon>
        <taxon>Spiralia</taxon>
        <taxon>Lophotrochozoa</taxon>
        <taxon>Mollusca</taxon>
        <taxon>Gastropoda</taxon>
        <taxon>Heterobranchia</taxon>
        <taxon>Euthyneura</taxon>
        <taxon>Tectipleura</taxon>
        <taxon>Aplysiida</taxon>
        <taxon>Aplysioidea</taxon>
        <taxon>Aplysiidae</taxon>
        <taxon>Aplysia</taxon>
    </lineage>
</organism>
<dbReference type="InterPro" id="IPR036390">
    <property type="entry name" value="WH_DNA-bd_sf"/>
</dbReference>
<accession>A0ABM0K9Y4</accession>
<dbReference type="CDD" id="cd20032">
    <property type="entry name" value="FH_FOXO"/>
    <property type="match status" value="1"/>
</dbReference>
<dbReference type="InterPro" id="IPR030456">
    <property type="entry name" value="TF_fork_head_CS_2"/>
</dbReference>
<dbReference type="SMART" id="SM00339">
    <property type="entry name" value="FH"/>
    <property type="match status" value="1"/>
</dbReference>
<dbReference type="Pfam" id="PF00250">
    <property type="entry name" value="Forkhead"/>
    <property type="match status" value="1"/>
</dbReference>
<evidence type="ECO:0000256" key="3">
    <source>
        <dbReference type="ARBA" id="ARBA00022473"/>
    </source>
</evidence>
<feature type="compositionally biased region" description="Polar residues" evidence="13">
    <location>
        <begin position="513"/>
        <end position="526"/>
    </location>
</feature>
<proteinExistence type="predicted"/>
<dbReference type="Proteomes" id="UP000694888">
    <property type="component" value="Unplaced"/>
</dbReference>
<dbReference type="PANTHER" id="PTHR45767">
    <property type="entry name" value="FORKHEAD BOX PROTEIN O"/>
    <property type="match status" value="1"/>
</dbReference>
<evidence type="ECO:0000256" key="9">
    <source>
        <dbReference type="ARBA" id="ARBA00023163"/>
    </source>
</evidence>
<dbReference type="PANTHER" id="PTHR45767:SF2">
    <property type="entry name" value="FORKHEAD BOX PROTEIN O"/>
    <property type="match status" value="1"/>
</dbReference>
<keyword evidence="7" id="KW-0805">Transcription regulation</keyword>
<feature type="compositionally biased region" description="Polar residues" evidence="13">
    <location>
        <begin position="15"/>
        <end position="25"/>
    </location>
</feature>
<gene>
    <name evidence="16" type="primary">LOC101847009</name>
</gene>
<dbReference type="Pfam" id="PF16676">
    <property type="entry name" value="FOXO-TAD"/>
    <property type="match status" value="1"/>
</dbReference>
<feature type="region of interest" description="Disordered" evidence="13">
    <location>
        <begin position="1"/>
        <end position="67"/>
    </location>
</feature>
<dbReference type="SUPFAM" id="SSF46785">
    <property type="entry name" value="Winged helix' DNA-binding domain"/>
    <property type="match status" value="1"/>
</dbReference>
<comment type="subcellular location">
    <subcellularLocation>
        <location evidence="2">Cytoplasm</location>
    </subcellularLocation>
    <subcellularLocation>
        <location evidence="1 12">Nucleus</location>
    </subcellularLocation>
</comment>
<feature type="compositionally biased region" description="Low complexity" evidence="13">
    <location>
        <begin position="417"/>
        <end position="431"/>
    </location>
</feature>
<feature type="region of interest" description="Disordered" evidence="13">
    <location>
        <begin position="323"/>
        <end position="382"/>
    </location>
</feature>
<evidence type="ECO:0000256" key="8">
    <source>
        <dbReference type="ARBA" id="ARBA00023125"/>
    </source>
</evidence>
<evidence type="ECO:0000256" key="2">
    <source>
        <dbReference type="ARBA" id="ARBA00004496"/>
    </source>
</evidence>
<protein>
    <recommendedName>
        <fullName evidence="11">Forkhead box protein O</fullName>
    </recommendedName>
</protein>
<feature type="compositionally biased region" description="Polar residues" evidence="13">
    <location>
        <begin position="367"/>
        <end position="382"/>
    </location>
</feature>
<keyword evidence="15" id="KW-1185">Reference proteome</keyword>